<accession>A0A644Z4E2</accession>
<name>A0A644Z4E2_9ZZZZ</name>
<protein>
    <submittedName>
        <fullName evidence="1">Uncharacterized protein</fullName>
    </submittedName>
</protein>
<dbReference type="EMBL" id="VSSQ01007393">
    <property type="protein sequence ID" value="MPM35775.1"/>
    <property type="molecule type" value="Genomic_DNA"/>
</dbReference>
<reference evidence="1" key="1">
    <citation type="submission" date="2019-08" db="EMBL/GenBank/DDBJ databases">
        <authorList>
            <person name="Kucharzyk K."/>
            <person name="Murdoch R.W."/>
            <person name="Higgins S."/>
            <person name="Loffler F."/>
        </authorList>
    </citation>
    <scope>NUCLEOTIDE SEQUENCE</scope>
</reference>
<organism evidence="1">
    <name type="scientific">bioreactor metagenome</name>
    <dbReference type="NCBI Taxonomy" id="1076179"/>
    <lineage>
        <taxon>unclassified sequences</taxon>
        <taxon>metagenomes</taxon>
        <taxon>ecological metagenomes</taxon>
    </lineage>
</organism>
<evidence type="ECO:0000313" key="1">
    <source>
        <dbReference type="EMBL" id="MPM35775.1"/>
    </source>
</evidence>
<dbReference type="AlphaFoldDB" id="A0A644Z4E2"/>
<proteinExistence type="predicted"/>
<gene>
    <name evidence="1" type="ORF">SDC9_82369</name>
</gene>
<sequence length="296" mass="31312">MGDLAGDTAIVHRVGPIGFHVDVAEQLLLPAEDGGVPAPEEGADLFAHLAIEHLQIDRSIHSQPIGRIGDDIACLRGDILFGNLGEILHAKGNQVIYLSKLCMLFGNCHSLRITVPGVDRNLALLCLFCTQEGFINHFFVQIDVVDGKVEEVETARTHQAGCTVAGPKGSLDGQGSRTAEGIEQGGDTLTPIQGFSPFGAVDDGTGKILAEHRIGLGNTVSPLMQPAAGEIDIPCNLVTFDVKMEDHIALILVNQGAFSLEFLTDTVDDGILEADGSEVGIFHVGAVLHRLSNGES</sequence>
<comment type="caution">
    <text evidence="1">The sequence shown here is derived from an EMBL/GenBank/DDBJ whole genome shotgun (WGS) entry which is preliminary data.</text>
</comment>